<dbReference type="EMBL" id="QZJF01000019">
    <property type="protein sequence ID" value="RJR26626.1"/>
    <property type="molecule type" value="Genomic_DNA"/>
</dbReference>
<proteinExistence type="predicted"/>
<dbReference type="AlphaFoldDB" id="A0A3A4ZJ98"/>
<dbReference type="Proteomes" id="UP000265540">
    <property type="component" value="Unassembled WGS sequence"/>
</dbReference>
<accession>A0A3A4ZJ98</accession>
<gene>
    <name evidence="1" type="ORF">C4561_04725</name>
</gene>
<reference evidence="1 2" key="1">
    <citation type="journal article" date="2017" name="ISME J.">
        <title>Energy and carbon metabolisms in a deep terrestrial subsurface fluid microbial community.</title>
        <authorList>
            <person name="Momper L."/>
            <person name="Jungbluth S.P."/>
            <person name="Lee M.D."/>
            <person name="Amend J.P."/>
        </authorList>
    </citation>
    <scope>NUCLEOTIDE SEQUENCE [LARGE SCALE GENOMIC DNA]</scope>
    <source>
        <strain evidence="1">SURF_46</strain>
    </source>
</reference>
<evidence type="ECO:0000313" key="1">
    <source>
        <dbReference type="EMBL" id="RJR26626.1"/>
    </source>
</evidence>
<organism evidence="1 2">
    <name type="scientific">candidate division WWE3 bacterium</name>
    <dbReference type="NCBI Taxonomy" id="2053526"/>
    <lineage>
        <taxon>Bacteria</taxon>
        <taxon>Katanobacteria</taxon>
    </lineage>
</organism>
<comment type="caution">
    <text evidence="1">The sequence shown here is derived from an EMBL/GenBank/DDBJ whole genome shotgun (WGS) entry which is preliminary data.</text>
</comment>
<sequence>MSLFPLFMVIAVAIKLDSPGPIFFRQDRVGKGSRNRKFYGECNNYHEFARGENPVSRPKRRNVAMHTRYHTEYSNQLHQGVRYLLVTWLLEAGRDEECRQFLAENHGDISCFMIYSEVLLAFRTGGSGRKSNQALQEAIRANKHVPPYLLGQKPVPFRLPDYYSPGDESEAVIYAGEAKEAWHSTPGALEWLEQNS</sequence>
<protein>
    <submittedName>
        <fullName evidence="1">Uncharacterized protein</fullName>
    </submittedName>
</protein>
<name>A0A3A4ZJ98_UNCKA</name>
<evidence type="ECO:0000313" key="2">
    <source>
        <dbReference type="Proteomes" id="UP000265540"/>
    </source>
</evidence>